<dbReference type="Gene3D" id="2.60.40.380">
    <property type="entry name" value="Purple acid phosphatase-like, N-terminal"/>
    <property type="match status" value="1"/>
</dbReference>
<dbReference type="Proteomes" id="UP000000268">
    <property type="component" value="Chromosome"/>
</dbReference>
<keyword evidence="4" id="KW-1185">Reference proteome</keyword>
<feature type="domain" description="PhoD-like phosphatase metallophosphatase" evidence="1">
    <location>
        <begin position="140"/>
        <end position="476"/>
    </location>
</feature>
<dbReference type="STRING" id="329726.AM1_3551"/>
<dbReference type="InterPro" id="IPR029052">
    <property type="entry name" value="Metallo-depent_PP-like"/>
</dbReference>
<evidence type="ECO:0000313" key="3">
    <source>
        <dbReference type="EMBL" id="ABW28541.1"/>
    </source>
</evidence>
<evidence type="ECO:0000259" key="2">
    <source>
        <dbReference type="Pfam" id="PF16655"/>
    </source>
</evidence>
<dbReference type="SUPFAM" id="SSF56300">
    <property type="entry name" value="Metallo-dependent phosphatases"/>
    <property type="match status" value="1"/>
</dbReference>
<dbReference type="EMBL" id="CP000828">
    <property type="protein sequence ID" value="ABW28541.1"/>
    <property type="molecule type" value="Genomic_DNA"/>
</dbReference>
<sequence length="509" mass="57563">MTAGSAMGWVLWSNHQIPLLAQPKFSAYPFSLGVASGDPESNSVVLWTRLAPEPLSGQPMPAVAIPIQWQIATDAQITEVVQQGTVQALPQWGHSVHVVVDNLSPGQWYWYRFQAGDEISPIGRTRTMPASESEAEHLKFAYVSCQHYEYGHYTAYEHLAQEELDLVFHLGDYIYEGKPKSGRPRQHVGPNPIDLKGYRWRYALYKSDPHLQAAHAAFPFICIWDDHEVENDYANDESQGFEEPAMFRRRRQAAYQAYYEHLPLRPTSQPQGDHLQLYRRFCFGNLAEFHCLDTRQYRDDQACDQNGKGGGQVAFNCDERLDPKRSLLGFEQERWLLDGLKNASTSWTVIAQPMLMAELKQGIGPLAGYWTDGWDGYAATRDRILESITQHQPKNPVVIGGDIHSFWVTDLKSDFQDPQSPVVATEIVGTSISSRGPNPDLFTLALKVNPHIKFFESRYRGYVVCEVTPQQWTAQLRVVDQVEKPGAPVRTLASYQIKNGQPGAQRIDG</sequence>
<gene>
    <name evidence="3" type="ordered locus">AM1_3551</name>
</gene>
<dbReference type="eggNOG" id="COG3540">
    <property type="taxonomic scope" value="Bacteria"/>
</dbReference>
<dbReference type="InterPro" id="IPR032093">
    <property type="entry name" value="PhoD_N"/>
</dbReference>
<dbReference type="PANTHER" id="PTHR43606">
    <property type="entry name" value="PHOSPHATASE, PUTATIVE (AFU_ORTHOLOGUE AFUA_6G08710)-RELATED"/>
    <property type="match status" value="1"/>
</dbReference>
<dbReference type="Gene3D" id="3.60.21.70">
    <property type="entry name" value="PhoD-like phosphatase"/>
    <property type="match status" value="1"/>
</dbReference>
<name>B0C289_ACAM1</name>
<dbReference type="InterPro" id="IPR018946">
    <property type="entry name" value="PhoD-like_MPP"/>
</dbReference>
<evidence type="ECO:0000259" key="1">
    <source>
        <dbReference type="Pfam" id="PF09423"/>
    </source>
</evidence>
<dbReference type="CDD" id="cd07389">
    <property type="entry name" value="MPP_PhoD"/>
    <property type="match status" value="1"/>
</dbReference>
<dbReference type="Pfam" id="PF09423">
    <property type="entry name" value="PhoD"/>
    <property type="match status" value="1"/>
</dbReference>
<accession>B0C289</accession>
<dbReference type="PANTHER" id="PTHR43606:SF2">
    <property type="entry name" value="ALKALINE PHOSPHATASE FAMILY PROTEIN (AFU_ORTHOLOGUE AFUA_5G03860)"/>
    <property type="match status" value="1"/>
</dbReference>
<proteinExistence type="predicted"/>
<evidence type="ECO:0000313" key="4">
    <source>
        <dbReference type="Proteomes" id="UP000000268"/>
    </source>
</evidence>
<feature type="domain" description="Phospholipase D N-terminal" evidence="2">
    <location>
        <begin position="32"/>
        <end position="127"/>
    </location>
</feature>
<reference evidence="3 4" key="1">
    <citation type="journal article" date="2008" name="Proc. Natl. Acad. Sci. U.S.A.">
        <title>Niche adaptation and genome expansion in the chlorophyll d-producing cyanobacterium Acaryochloris marina.</title>
        <authorList>
            <person name="Swingley W.D."/>
            <person name="Chen M."/>
            <person name="Cheung P.C."/>
            <person name="Conrad A.L."/>
            <person name="Dejesa L.C."/>
            <person name="Hao J."/>
            <person name="Honchak B.M."/>
            <person name="Karbach L.E."/>
            <person name="Kurdoglu A."/>
            <person name="Lahiri S."/>
            <person name="Mastrian S.D."/>
            <person name="Miyashita H."/>
            <person name="Page L."/>
            <person name="Ramakrishna P."/>
            <person name="Satoh S."/>
            <person name="Sattley W.M."/>
            <person name="Shimada Y."/>
            <person name="Taylor H.L."/>
            <person name="Tomo T."/>
            <person name="Tsuchiya T."/>
            <person name="Wang Z.T."/>
            <person name="Raymond J."/>
            <person name="Mimuro M."/>
            <person name="Blankenship R.E."/>
            <person name="Touchman J.W."/>
        </authorList>
    </citation>
    <scope>NUCLEOTIDE SEQUENCE [LARGE SCALE GENOMIC DNA]</scope>
    <source>
        <strain evidence="4">MBIC 11017</strain>
    </source>
</reference>
<organism evidence="3 4">
    <name type="scientific">Acaryochloris marina (strain MBIC 11017)</name>
    <dbReference type="NCBI Taxonomy" id="329726"/>
    <lineage>
        <taxon>Bacteria</taxon>
        <taxon>Bacillati</taxon>
        <taxon>Cyanobacteriota</taxon>
        <taxon>Cyanophyceae</taxon>
        <taxon>Acaryochloridales</taxon>
        <taxon>Acaryochloridaceae</taxon>
        <taxon>Acaryochloris</taxon>
    </lineage>
</organism>
<dbReference type="Pfam" id="PF16655">
    <property type="entry name" value="PhoD_N"/>
    <property type="match status" value="1"/>
</dbReference>
<dbReference type="KEGG" id="amr:AM1_3551"/>
<dbReference type="HOGENOM" id="CLU_015982_2_1_3"/>
<dbReference type="InterPro" id="IPR052900">
    <property type="entry name" value="Phospholipid_Metab_Enz"/>
</dbReference>
<dbReference type="InterPro" id="IPR038607">
    <property type="entry name" value="PhoD-like_sf"/>
</dbReference>
<dbReference type="AlphaFoldDB" id="B0C289"/>
<protein>
    <submittedName>
        <fullName evidence="3">Alkaline phosphatase D</fullName>
    </submittedName>
</protein>